<protein>
    <submittedName>
        <fullName evidence="1">Uncharacterized protein</fullName>
    </submittedName>
</protein>
<dbReference type="AlphaFoldDB" id="A0AAD6UNC0"/>
<accession>A0AAD6UNC0</accession>
<dbReference type="Proteomes" id="UP001219525">
    <property type="component" value="Unassembled WGS sequence"/>
</dbReference>
<keyword evidence="2" id="KW-1185">Reference proteome</keyword>
<comment type="caution">
    <text evidence="1">The sequence shown here is derived from an EMBL/GenBank/DDBJ whole genome shotgun (WGS) entry which is preliminary data.</text>
</comment>
<organism evidence="1 2">
    <name type="scientific">Mycena pura</name>
    <dbReference type="NCBI Taxonomy" id="153505"/>
    <lineage>
        <taxon>Eukaryota</taxon>
        <taxon>Fungi</taxon>
        <taxon>Dikarya</taxon>
        <taxon>Basidiomycota</taxon>
        <taxon>Agaricomycotina</taxon>
        <taxon>Agaricomycetes</taxon>
        <taxon>Agaricomycetidae</taxon>
        <taxon>Agaricales</taxon>
        <taxon>Marasmiineae</taxon>
        <taxon>Mycenaceae</taxon>
        <taxon>Mycena</taxon>
    </lineage>
</organism>
<proteinExistence type="predicted"/>
<evidence type="ECO:0000313" key="2">
    <source>
        <dbReference type="Proteomes" id="UP001219525"/>
    </source>
</evidence>
<feature type="non-terminal residue" evidence="1">
    <location>
        <position position="379"/>
    </location>
</feature>
<evidence type="ECO:0000313" key="1">
    <source>
        <dbReference type="EMBL" id="KAJ7189360.1"/>
    </source>
</evidence>
<reference evidence="1" key="1">
    <citation type="submission" date="2023-03" db="EMBL/GenBank/DDBJ databases">
        <title>Massive genome expansion in bonnet fungi (Mycena s.s.) driven by repeated elements and novel gene families across ecological guilds.</title>
        <authorList>
            <consortium name="Lawrence Berkeley National Laboratory"/>
            <person name="Harder C.B."/>
            <person name="Miyauchi S."/>
            <person name="Viragh M."/>
            <person name="Kuo A."/>
            <person name="Thoen E."/>
            <person name="Andreopoulos B."/>
            <person name="Lu D."/>
            <person name="Skrede I."/>
            <person name="Drula E."/>
            <person name="Henrissat B."/>
            <person name="Morin E."/>
            <person name="Kohler A."/>
            <person name="Barry K."/>
            <person name="LaButti K."/>
            <person name="Morin E."/>
            <person name="Salamov A."/>
            <person name="Lipzen A."/>
            <person name="Mereny Z."/>
            <person name="Hegedus B."/>
            <person name="Baldrian P."/>
            <person name="Stursova M."/>
            <person name="Weitz H."/>
            <person name="Taylor A."/>
            <person name="Grigoriev I.V."/>
            <person name="Nagy L.G."/>
            <person name="Martin F."/>
            <person name="Kauserud H."/>
        </authorList>
    </citation>
    <scope>NUCLEOTIDE SEQUENCE</scope>
    <source>
        <strain evidence="1">9144</strain>
    </source>
</reference>
<sequence>LVLYIPCAELEGSQRVLLSHATTFDDSLDRIYETIGCADVVKKPVLTYKLSNTTKSAEAVSLTCDDDWKGCLDEVSDAEGDKKKLISVKIIVTDQYIASLRAKLKINLSGTTKGKGKKGAKMQILDLEHAGSGDDDFDDGLGIMEKEKKCMAQLEAKYSRCQVCGPDKVCKIDISGIHCKLGNAQIRAWSAALALETRNVTLSTPPNDTLFARFFKNSRSGDSASAPIAPPAFPFPPYMGVNPYGMMPWTMPGMHPFGNPATPVMPMPHADAPLASGSKSKLPAVFPSSDPPDMGAINPYPEINEFIHQLDGYQPKRHLLDYITKFDELDFFNIDEIAKLGTAAELSRVTGISLGNSTYIMEQVKAGMKRVDRAKREMQ</sequence>
<dbReference type="EMBL" id="JARJCW010000180">
    <property type="protein sequence ID" value="KAJ7189360.1"/>
    <property type="molecule type" value="Genomic_DNA"/>
</dbReference>
<gene>
    <name evidence="1" type="ORF">GGX14DRAFT_383315</name>
</gene>
<name>A0AAD6UNC0_9AGAR</name>